<comment type="caution">
    <text evidence="2">The sequence shown here is derived from an EMBL/GenBank/DDBJ whole genome shotgun (WGS) entry which is preliminary data.</text>
</comment>
<dbReference type="GO" id="GO:0003824">
    <property type="term" value="F:catalytic activity"/>
    <property type="evidence" value="ECO:0007669"/>
    <property type="project" value="InterPro"/>
</dbReference>
<sequence length="219" mass="23941">MQQQLAHATTETTDSIAARLLAVSVGSSAPLDVSNTSPGMVVNSGIRKTPVSILRNQTGIEVRRLGLVGDEQVDLSVHGGLEKAVYMYPVEHYEWWRERRLEAGVVGADDPLSFAAVGENLTTCGLLEAQLWVGDRIVMGDVEFRVESPRNPCYKFNAVMGYVRAAKHMMMSGYSGVYLSVSKTGFISAGSLIQVIPGRRQESISAMLGLRRSRARREP</sequence>
<accession>A0A972NLD7</accession>
<dbReference type="InterPro" id="IPR052353">
    <property type="entry name" value="Benzoxazolinone_Detox_Enz"/>
</dbReference>
<name>A0A972NLD7_9BURK</name>
<feature type="domain" description="MOSC" evidence="1">
    <location>
        <begin position="54"/>
        <end position="196"/>
    </location>
</feature>
<reference evidence="2 3" key="1">
    <citation type="submission" date="2019-11" db="EMBL/GenBank/DDBJ databases">
        <title>Metabolism of dissolved organic matter in forest soils.</title>
        <authorList>
            <person name="Cyle K.T."/>
            <person name="Wilhelm R.C."/>
            <person name="Martinez C.E."/>
        </authorList>
    </citation>
    <scope>NUCLEOTIDE SEQUENCE [LARGE SCALE GENOMIC DNA]</scope>
    <source>
        <strain evidence="2 3">5N</strain>
    </source>
</reference>
<keyword evidence="3" id="KW-1185">Reference proteome</keyword>
<dbReference type="PANTHER" id="PTHR30212:SF2">
    <property type="entry name" value="PROTEIN YIIM"/>
    <property type="match status" value="1"/>
</dbReference>
<dbReference type="InterPro" id="IPR011037">
    <property type="entry name" value="Pyrv_Knase-like_insert_dom_sf"/>
</dbReference>
<dbReference type="InterPro" id="IPR005302">
    <property type="entry name" value="MoCF_Sase_C"/>
</dbReference>
<organism evidence="2 3">
    <name type="scientific">Paraburkholderia elongata</name>
    <dbReference type="NCBI Taxonomy" id="2675747"/>
    <lineage>
        <taxon>Bacteria</taxon>
        <taxon>Pseudomonadati</taxon>
        <taxon>Pseudomonadota</taxon>
        <taxon>Betaproteobacteria</taxon>
        <taxon>Burkholderiales</taxon>
        <taxon>Burkholderiaceae</taxon>
        <taxon>Paraburkholderia</taxon>
    </lineage>
</organism>
<protein>
    <submittedName>
        <fullName evidence="2">MOSC domain-containing protein</fullName>
    </submittedName>
</protein>
<evidence type="ECO:0000259" key="1">
    <source>
        <dbReference type="PROSITE" id="PS51340"/>
    </source>
</evidence>
<proteinExistence type="predicted"/>
<dbReference type="EMBL" id="WOEZ01000043">
    <property type="protein sequence ID" value="NPT54729.1"/>
    <property type="molecule type" value="Genomic_DNA"/>
</dbReference>
<dbReference type="Proteomes" id="UP000655523">
    <property type="component" value="Unassembled WGS sequence"/>
</dbReference>
<gene>
    <name evidence="2" type="ORF">GNZ13_08930</name>
</gene>
<dbReference type="Gene3D" id="2.40.33.20">
    <property type="entry name" value="PK beta-barrel domain-like"/>
    <property type="match status" value="1"/>
</dbReference>
<dbReference type="Pfam" id="PF03473">
    <property type="entry name" value="MOSC"/>
    <property type="match status" value="1"/>
</dbReference>
<dbReference type="GO" id="GO:0030151">
    <property type="term" value="F:molybdenum ion binding"/>
    <property type="evidence" value="ECO:0007669"/>
    <property type="project" value="InterPro"/>
</dbReference>
<dbReference type="PROSITE" id="PS51340">
    <property type="entry name" value="MOSC"/>
    <property type="match status" value="1"/>
</dbReference>
<dbReference type="SUPFAM" id="SSF50800">
    <property type="entry name" value="PK beta-barrel domain-like"/>
    <property type="match status" value="1"/>
</dbReference>
<dbReference type="GO" id="GO:0030170">
    <property type="term" value="F:pyridoxal phosphate binding"/>
    <property type="evidence" value="ECO:0007669"/>
    <property type="project" value="InterPro"/>
</dbReference>
<evidence type="ECO:0000313" key="3">
    <source>
        <dbReference type="Proteomes" id="UP000655523"/>
    </source>
</evidence>
<dbReference type="PANTHER" id="PTHR30212">
    <property type="entry name" value="PROTEIN YIIM"/>
    <property type="match status" value="1"/>
</dbReference>
<dbReference type="AlphaFoldDB" id="A0A972NLD7"/>
<dbReference type="RefSeq" id="WP_172162410.1">
    <property type="nucleotide sequence ID" value="NZ_WOEZ01000043.1"/>
</dbReference>
<evidence type="ECO:0000313" key="2">
    <source>
        <dbReference type="EMBL" id="NPT54729.1"/>
    </source>
</evidence>